<evidence type="ECO:0000256" key="2">
    <source>
        <dbReference type="ARBA" id="ARBA00022692"/>
    </source>
</evidence>
<name>A0A6L9SC21_9ACTN</name>
<dbReference type="PANTHER" id="PTHR23534">
    <property type="entry name" value="MFS PERMEASE"/>
    <property type="match status" value="1"/>
</dbReference>
<dbReference type="RefSeq" id="WP_163740397.1">
    <property type="nucleotide sequence ID" value="NZ_JAAGOA010000013.1"/>
</dbReference>
<feature type="domain" description="Major facilitator superfamily (MFS) profile" evidence="7">
    <location>
        <begin position="20"/>
        <end position="411"/>
    </location>
</feature>
<keyword evidence="3 6" id="KW-1133">Transmembrane helix</keyword>
<dbReference type="SUPFAM" id="SSF103473">
    <property type="entry name" value="MFS general substrate transporter"/>
    <property type="match status" value="1"/>
</dbReference>
<feature type="transmembrane region" description="Helical" evidence="6">
    <location>
        <begin position="298"/>
        <end position="318"/>
    </location>
</feature>
<evidence type="ECO:0000256" key="3">
    <source>
        <dbReference type="ARBA" id="ARBA00022989"/>
    </source>
</evidence>
<dbReference type="PROSITE" id="PS50850">
    <property type="entry name" value="MFS"/>
    <property type="match status" value="1"/>
</dbReference>
<comment type="subcellular location">
    <subcellularLocation>
        <location evidence="1">Cell membrane</location>
        <topology evidence="1">Multi-pass membrane protein</topology>
    </subcellularLocation>
</comment>
<dbReference type="PANTHER" id="PTHR23534:SF1">
    <property type="entry name" value="MAJOR FACILITATOR SUPERFAMILY PROTEIN"/>
    <property type="match status" value="1"/>
</dbReference>
<protein>
    <submittedName>
        <fullName evidence="8">MFS transporter</fullName>
    </submittedName>
</protein>
<evidence type="ECO:0000256" key="5">
    <source>
        <dbReference type="SAM" id="MobiDB-lite"/>
    </source>
</evidence>
<feature type="region of interest" description="Disordered" evidence="5">
    <location>
        <begin position="1"/>
        <end position="21"/>
    </location>
</feature>
<feature type="transmembrane region" description="Helical" evidence="6">
    <location>
        <begin position="266"/>
        <end position="286"/>
    </location>
</feature>
<accession>A0A6L9SC21</accession>
<dbReference type="InterPro" id="IPR020846">
    <property type="entry name" value="MFS_dom"/>
</dbReference>
<feature type="transmembrane region" description="Helical" evidence="6">
    <location>
        <begin position="64"/>
        <end position="83"/>
    </location>
</feature>
<dbReference type="Gene3D" id="1.20.1250.20">
    <property type="entry name" value="MFS general substrate transporter like domains"/>
    <property type="match status" value="2"/>
</dbReference>
<feature type="transmembrane region" description="Helical" evidence="6">
    <location>
        <begin position="90"/>
        <end position="110"/>
    </location>
</feature>
<feature type="transmembrane region" description="Helical" evidence="6">
    <location>
        <begin position="148"/>
        <end position="168"/>
    </location>
</feature>
<feature type="transmembrane region" description="Helical" evidence="6">
    <location>
        <begin position="324"/>
        <end position="347"/>
    </location>
</feature>
<feature type="transmembrane region" description="Helical" evidence="6">
    <location>
        <begin position="116"/>
        <end position="136"/>
    </location>
</feature>
<dbReference type="GO" id="GO:0022857">
    <property type="term" value="F:transmembrane transporter activity"/>
    <property type="evidence" value="ECO:0007669"/>
    <property type="project" value="InterPro"/>
</dbReference>
<evidence type="ECO:0000256" key="4">
    <source>
        <dbReference type="ARBA" id="ARBA00023136"/>
    </source>
</evidence>
<gene>
    <name evidence="8" type="ORF">G1H10_18210</name>
</gene>
<feature type="transmembrane region" description="Helical" evidence="6">
    <location>
        <begin position="188"/>
        <end position="208"/>
    </location>
</feature>
<comment type="caution">
    <text evidence="8">The sequence shown here is derived from an EMBL/GenBank/DDBJ whole genome shotgun (WGS) entry which is preliminary data.</text>
</comment>
<feature type="transmembrane region" description="Helical" evidence="6">
    <location>
        <begin position="359"/>
        <end position="381"/>
    </location>
</feature>
<dbReference type="Proteomes" id="UP000475214">
    <property type="component" value="Unassembled WGS sequence"/>
</dbReference>
<evidence type="ECO:0000313" key="9">
    <source>
        <dbReference type="Proteomes" id="UP000475214"/>
    </source>
</evidence>
<keyword evidence="9" id="KW-1185">Reference proteome</keyword>
<proteinExistence type="predicted"/>
<feature type="transmembrane region" description="Helical" evidence="6">
    <location>
        <begin position="228"/>
        <end position="246"/>
    </location>
</feature>
<dbReference type="AlphaFoldDB" id="A0A6L9SC21"/>
<evidence type="ECO:0000259" key="7">
    <source>
        <dbReference type="PROSITE" id="PS50850"/>
    </source>
</evidence>
<feature type="transmembrane region" description="Helical" evidence="6">
    <location>
        <begin position="28"/>
        <end position="52"/>
    </location>
</feature>
<dbReference type="InterPro" id="IPR036259">
    <property type="entry name" value="MFS_trans_sf"/>
</dbReference>
<dbReference type="GO" id="GO:0005886">
    <property type="term" value="C:plasma membrane"/>
    <property type="evidence" value="ECO:0007669"/>
    <property type="project" value="UniProtKB-SubCell"/>
</dbReference>
<sequence>MTVETSPRPHPSPPDDLQGTGRLRPMSVLFTGVALTTVALTGASAVSTLIAADAVGDRWSGTPNALAVLGTAIATLALGSVMARRGHRAGLAVGYLLAAVGAAVALGGVLTGALPLLLVGMIGVGAGNGSAQLARYSAAELYPRDRKGFALSLIVWAGTIGGIVGPLLISPTAHLAERLSMPAHAGPFLLTIVAVGAAAAASAALPRAAHRVLDGPRRLLPRGALRRALRTPAVGVAISAMVVAQLDMVAVMTMTPVHLDHHGHGLGTVGTILTIHVMGMFALSPLSGRLADRYGGTAVILAGIAVLVAASGLVAVAPDAHTSALPLALFLLGYGWNLAFVGGSSLLSRHLPADTRTQIEGMIDALVWGSSALASLGSGVILQGGGYVVLALTAGAIVVVPLIVIAAARARPTDAN</sequence>
<organism evidence="8 9">
    <name type="scientific">Phytoactinopolyspora halotolerans</name>
    <dbReference type="NCBI Taxonomy" id="1981512"/>
    <lineage>
        <taxon>Bacteria</taxon>
        <taxon>Bacillati</taxon>
        <taxon>Actinomycetota</taxon>
        <taxon>Actinomycetes</taxon>
        <taxon>Jiangellales</taxon>
        <taxon>Jiangellaceae</taxon>
        <taxon>Phytoactinopolyspora</taxon>
    </lineage>
</organism>
<reference evidence="8 9" key="1">
    <citation type="submission" date="2020-02" db="EMBL/GenBank/DDBJ databases">
        <authorList>
            <person name="Li X.-J."/>
            <person name="Han X.-M."/>
        </authorList>
    </citation>
    <scope>NUCLEOTIDE SEQUENCE [LARGE SCALE GENOMIC DNA]</scope>
    <source>
        <strain evidence="8 9">CCTCC AB 2017055</strain>
    </source>
</reference>
<evidence type="ECO:0000256" key="6">
    <source>
        <dbReference type="SAM" id="Phobius"/>
    </source>
</evidence>
<dbReference type="EMBL" id="JAAGOA010000013">
    <property type="protein sequence ID" value="NEE02111.1"/>
    <property type="molecule type" value="Genomic_DNA"/>
</dbReference>
<evidence type="ECO:0000256" key="1">
    <source>
        <dbReference type="ARBA" id="ARBA00004651"/>
    </source>
</evidence>
<keyword evidence="4 6" id="KW-0472">Membrane</keyword>
<feature type="transmembrane region" description="Helical" evidence="6">
    <location>
        <begin position="387"/>
        <end position="408"/>
    </location>
</feature>
<keyword evidence="2 6" id="KW-0812">Transmembrane</keyword>
<dbReference type="Pfam" id="PF07690">
    <property type="entry name" value="MFS_1"/>
    <property type="match status" value="1"/>
</dbReference>
<evidence type="ECO:0000313" key="8">
    <source>
        <dbReference type="EMBL" id="NEE02111.1"/>
    </source>
</evidence>
<dbReference type="InterPro" id="IPR011701">
    <property type="entry name" value="MFS"/>
</dbReference>